<dbReference type="InterPro" id="IPR037050">
    <property type="entry name" value="DUF1254_sf"/>
</dbReference>
<gene>
    <name evidence="3" type="ORF">BN12_30058</name>
</gene>
<dbReference type="SUPFAM" id="SSF160935">
    <property type="entry name" value="VPA0735-like"/>
    <property type="match status" value="1"/>
</dbReference>
<dbReference type="Pfam" id="PF06863">
    <property type="entry name" value="DUF1254"/>
    <property type="match status" value="1"/>
</dbReference>
<dbReference type="Gene3D" id="2.60.40.1610">
    <property type="entry name" value="Domain of unknown function DUF1254"/>
    <property type="match status" value="1"/>
</dbReference>
<keyword evidence="4" id="KW-1185">Reference proteome</keyword>
<dbReference type="AlphaFoldDB" id="A0A077M081"/>
<dbReference type="Proteomes" id="UP000035721">
    <property type="component" value="Unassembled WGS sequence"/>
</dbReference>
<evidence type="ECO:0000313" key="4">
    <source>
        <dbReference type="Proteomes" id="UP000035721"/>
    </source>
</evidence>
<evidence type="ECO:0000313" key="3">
    <source>
        <dbReference type="EMBL" id="CCH78532.1"/>
    </source>
</evidence>
<evidence type="ECO:0000256" key="1">
    <source>
        <dbReference type="SAM" id="MobiDB-lite"/>
    </source>
</evidence>
<feature type="compositionally biased region" description="Low complexity" evidence="1">
    <location>
        <begin position="217"/>
        <end position="232"/>
    </location>
</feature>
<organism evidence="3 4">
    <name type="scientific">Nostocoides japonicum T1-X7</name>
    <dbReference type="NCBI Taxonomy" id="1194083"/>
    <lineage>
        <taxon>Bacteria</taxon>
        <taxon>Bacillati</taxon>
        <taxon>Actinomycetota</taxon>
        <taxon>Actinomycetes</taxon>
        <taxon>Micrococcales</taxon>
        <taxon>Intrasporangiaceae</taxon>
        <taxon>Nostocoides</taxon>
    </lineage>
</organism>
<evidence type="ECO:0000259" key="2">
    <source>
        <dbReference type="Pfam" id="PF06863"/>
    </source>
</evidence>
<feature type="compositionally biased region" description="Low complexity" evidence="1">
    <location>
        <begin position="195"/>
        <end position="210"/>
    </location>
</feature>
<dbReference type="STRING" id="1194083.BN12_30058"/>
<feature type="domain" description="DUF1254" evidence="2">
    <location>
        <begin position="2"/>
        <end position="127"/>
    </location>
</feature>
<feature type="region of interest" description="Disordered" evidence="1">
    <location>
        <begin position="136"/>
        <end position="156"/>
    </location>
</feature>
<protein>
    <recommendedName>
        <fullName evidence="2">DUF1254 domain-containing protein</fullName>
    </recommendedName>
</protein>
<dbReference type="PANTHER" id="PTHR36509:SF2">
    <property type="entry name" value="BLL3101 PROTEIN"/>
    <property type="match status" value="1"/>
</dbReference>
<comment type="caution">
    <text evidence="3">The sequence shown here is derived from an EMBL/GenBank/DDBJ whole genome shotgun (WGS) entry which is preliminary data.</text>
</comment>
<dbReference type="RefSeq" id="WP_053079920.1">
    <property type="nucleotide sequence ID" value="NZ_HF570958.1"/>
</dbReference>
<dbReference type="InterPro" id="IPR010679">
    <property type="entry name" value="DUF1254"/>
</dbReference>
<feature type="region of interest" description="Disordered" evidence="1">
    <location>
        <begin position="178"/>
        <end position="243"/>
    </location>
</feature>
<sequence length="329" mass="35747">MLRDDITPEERLVACPNQDLVYGFGVIDAHAGPSVVQVPDFGDRFWVYQVVDQRTDSFVRLGAMYDTTPGLYLLAHVDWDGEVPDCITDTFRFDTRIAVCIPRIFMDDTDADRAAIQPIINQVMVYPLDQYTGQPQTTDWAQAPTFPVGDATGSEQETQWVDPEQFFTLLPEVLTDVPTRPARRPSTLSSRACWRPPTTTSTSPPSQTKRSPPKTPCSPSCSNSATSASPSRRPLEHPNQLRRAAPAVSFAESPSVAVDGAIRGGLPGLLMSGSTGCNPRRSRVITGSVPGMPWLCCPPSSVSGVCGPRRARREVVDAARGVLFAALDG</sequence>
<dbReference type="EMBL" id="CAJB01000223">
    <property type="protein sequence ID" value="CCH78532.1"/>
    <property type="molecule type" value="Genomic_DNA"/>
</dbReference>
<dbReference type="OrthoDB" id="40820at2"/>
<accession>A0A077M081</accession>
<reference evidence="3 4" key="1">
    <citation type="journal article" date="2013" name="ISME J.">
        <title>A metabolic model for members of the genus Tetrasphaera involved in enhanced biological phosphorus removal.</title>
        <authorList>
            <person name="Kristiansen R."/>
            <person name="Nguyen H.T.T."/>
            <person name="Saunders A.M."/>
            <person name="Nielsen J.L."/>
            <person name="Wimmer R."/>
            <person name="Le V.Q."/>
            <person name="McIlroy S.J."/>
            <person name="Petrovski S."/>
            <person name="Seviour R.J."/>
            <person name="Calteau A."/>
            <person name="Nielsen K.L."/>
            <person name="Nielsen P.H."/>
        </authorList>
    </citation>
    <scope>NUCLEOTIDE SEQUENCE [LARGE SCALE GENOMIC DNA]</scope>
    <source>
        <strain evidence="3 4">T1-X7</strain>
    </source>
</reference>
<proteinExistence type="predicted"/>
<dbReference type="PANTHER" id="PTHR36509">
    <property type="entry name" value="BLL3101 PROTEIN"/>
    <property type="match status" value="1"/>
</dbReference>
<name>A0A077M081_9MICO</name>